<proteinExistence type="predicted"/>
<comment type="caution">
    <text evidence="1">The sequence shown here is derived from an EMBL/GenBank/DDBJ whole genome shotgun (WGS) entry which is preliminary data.</text>
</comment>
<dbReference type="EMBL" id="JBFOLJ010000010">
    <property type="protein sequence ID" value="KAL2500462.1"/>
    <property type="molecule type" value="Genomic_DNA"/>
</dbReference>
<dbReference type="AlphaFoldDB" id="A0ABD1SIA4"/>
<dbReference type="Proteomes" id="UP001604277">
    <property type="component" value="Unassembled WGS sequence"/>
</dbReference>
<evidence type="ECO:0000313" key="2">
    <source>
        <dbReference type="Proteomes" id="UP001604277"/>
    </source>
</evidence>
<evidence type="ECO:0000313" key="1">
    <source>
        <dbReference type="EMBL" id="KAL2500462.1"/>
    </source>
</evidence>
<sequence length="141" mass="15059">MGLGSLQPLPTWDSALFSLSQHGTRLSSASPNMGLGSLAASPNVGLGSLSAPPILGLGYRAASPIMGLGFRAPSANMKATGIPRLTIHINEHSEPCGTVSKLRPTNLEEWRPFPLVRHPSKFECGHSLYTLEPDIRRFSSL</sequence>
<accession>A0ABD1SIA4</accession>
<name>A0ABD1SIA4_9LAMI</name>
<gene>
    <name evidence="1" type="ORF">Fot_34310</name>
</gene>
<keyword evidence="2" id="KW-1185">Reference proteome</keyword>
<protein>
    <submittedName>
        <fullName evidence="1">Uncharacterized protein</fullName>
    </submittedName>
</protein>
<reference evidence="2" key="1">
    <citation type="submission" date="2024-07" db="EMBL/GenBank/DDBJ databases">
        <title>Two chromosome-level genome assemblies of Korean endemic species Abeliophyllum distichum and Forsythia ovata (Oleaceae).</title>
        <authorList>
            <person name="Jang H."/>
        </authorList>
    </citation>
    <scope>NUCLEOTIDE SEQUENCE [LARGE SCALE GENOMIC DNA]</scope>
</reference>
<organism evidence="1 2">
    <name type="scientific">Forsythia ovata</name>
    <dbReference type="NCBI Taxonomy" id="205694"/>
    <lineage>
        <taxon>Eukaryota</taxon>
        <taxon>Viridiplantae</taxon>
        <taxon>Streptophyta</taxon>
        <taxon>Embryophyta</taxon>
        <taxon>Tracheophyta</taxon>
        <taxon>Spermatophyta</taxon>
        <taxon>Magnoliopsida</taxon>
        <taxon>eudicotyledons</taxon>
        <taxon>Gunneridae</taxon>
        <taxon>Pentapetalae</taxon>
        <taxon>asterids</taxon>
        <taxon>lamiids</taxon>
        <taxon>Lamiales</taxon>
        <taxon>Oleaceae</taxon>
        <taxon>Forsythieae</taxon>
        <taxon>Forsythia</taxon>
    </lineage>
</organism>